<evidence type="ECO:0000313" key="6">
    <source>
        <dbReference type="EMBL" id="UNB98194.1"/>
    </source>
</evidence>
<evidence type="ECO:0000313" key="5">
    <source>
        <dbReference type="EMBL" id="BBX93965.1"/>
    </source>
</evidence>
<sequence>MDDRQPNRPPLDVTALRAGLTEPWRRLDIVDETGSTNADLLARAAAGEQIAGSVLLAEFQNAGRGRHGRQWSAPARSQLALSVGVDAAGVSADSWGWLPLATGVAVVDAVAEVTGVRVGLKWPNDVLVGPGGGKLAGILAEVASPAPVVVVGLGLNVTMTADEAPDPRATSLSQLGAGTVDRNPLAEALLRHLAARFAGWRSADPKLAADYRERSVTIGSGVRALLPGDNTLVGTAVDVDELGRLIIDTGTERVTVSAGDITHLRPDAP</sequence>
<dbReference type="SUPFAM" id="SSF55681">
    <property type="entry name" value="Class II aaRS and biotin synthetases"/>
    <property type="match status" value="1"/>
</dbReference>
<dbReference type="Proteomes" id="UP000466683">
    <property type="component" value="Chromosome"/>
</dbReference>
<evidence type="ECO:0000256" key="2">
    <source>
        <dbReference type="ARBA" id="ARBA00023267"/>
    </source>
</evidence>
<dbReference type="NCBIfam" id="TIGR00121">
    <property type="entry name" value="birA_ligase"/>
    <property type="match status" value="1"/>
</dbReference>
<dbReference type="EMBL" id="AP022579">
    <property type="protein sequence ID" value="BBX93965.1"/>
    <property type="molecule type" value="Genomic_DNA"/>
</dbReference>
<dbReference type="PANTHER" id="PTHR12835:SF5">
    <property type="entry name" value="BIOTIN--PROTEIN LIGASE"/>
    <property type="match status" value="1"/>
</dbReference>
<dbReference type="Pfam" id="PF03099">
    <property type="entry name" value="BPL_LplA_LipB"/>
    <property type="match status" value="1"/>
</dbReference>
<dbReference type="Gene3D" id="2.30.30.100">
    <property type="match status" value="1"/>
</dbReference>
<reference evidence="5 7" key="1">
    <citation type="journal article" date="2019" name="Emerg. Microbes Infect.">
        <title>Comprehensive subspecies identification of 175 nontuberculous mycobacteria species based on 7547 genomic profiles.</title>
        <authorList>
            <person name="Matsumoto Y."/>
            <person name="Kinjo T."/>
            <person name="Motooka D."/>
            <person name="Nabeya D."/>
            <person name="Jung N."/>
            <person name="Uechi K."/>
            <person name="Horii T."/>
            <person name="Iida T."/>
            <person name="Fujita J."/>
            <person name="Nakamura S."/>
        </authorList>
    </citation>
    <scope>NUCLEOTIDE SEQUENCE [LARGE SCALE GENOMIC DNA]</scope>
    <source>
        <strain evidence="5 7">JCM 15653</strain>
    </source>
</reference>
<evidence type="ECO:0000313" key="8">
    <source>
        <dbReference type="Proteomes" id="UP001162885"/>
    </source>
</evidence>
<dbReference type="GO" id="GO:0005737">
    <property type="term" value="C:cytoplasm"/>
    <property type="evidence" value="ECO:0007669"/>
    <property type="project" value="TreeGrafter"/>
</dbReference>
<dbReference type="PROSITE" id="PS00141">
    <property type="entry name" value="ASP_PROTEASE"/>
    <property type="match status" value="1"/>
</dbReference>
<dbReference type="InterPro" id="IPR004408">
    <property type="entry name" value="Biotin_CoA_COase_ligase"/>
</dbReference>
<protein>
    <recommendedName>
        <fullName evidence="3">biotin--[biotin carboxyl-carrier protein] ligase</fullName>
        <ecNumber evidence="3">6.3.4.15</ecNumber>
    </recommendedName>
</protein>
<reference evidence="6 8" key="3">
    <citation type="journal article" date="2022" name="BMC Genomics">
        <title>Comparative genome analysis of mycobacteria focusing on tRNA and non-coding RNA.</title>
        <authorList>
            <person name="Behra P.R.K."/>
            <person name="Pettersson B.M.F."/>
            <person name="Ramesh M."/>
            <person name="Das S."/>
            <person name="Dasgupta S."/>
            <person name="Kirsebom L.A."/>
        </authorList>
    </citation>
    <scope>NUCLEOTIDE SEQUENCE [LARGE SCALE GENOMIC DNA]</scope>
    <source>
        <strain evidence="6 8">DSM 44677</strain>
    </source>
</reference>
<dbReference type="InterPro" id="IPR003142">
    <property type="entry name" value="BPL_C"/>
</dbReference>
<organism evidence="6 8">
    <name type="scientific">Mycolicibacterium boenickei</name>
    <dbReference type="NCBI Taxonomy" id="146017"/>
    <lineage>
        <taxon>Bacteria</taxon>
        <taxon>Bacillati</taxon>
        <taxon>Actinomycetota</taxon>
        <taxon>Actinomycetes</taxon>
        <taxon>Mycobacteriales</taxon>
        <taxon>Mycobacteriaceae</taxon>
        <taxon>Mycolicibacterium</taxon>
    </lineage>
</organism>
<dbReference type="EC" id="6.3.4.15" evidence="3"/>
<keyword evidence="1 6" id="KW-0436">Ligase</keyword>
<dbReference type="Gene3D" id="3.30.930.10">
    <property type="entry name" value="Bira Bifunctional Protein, Domain 2"/>
    <property type="match status" value="1"/>
</dbReference>
<name>A0AAX2ZSC0_9MYCO</name>
<keyword evidence="7" id="KW-1185">Reference proteome</keyword>
<reference evidence="5" key="2">
    <citation type="submission" date="2020-02" db="EMBL/GenBank/DDBJ databases">
        <authorList>
            <person name="Matsumoto Y."/>
            <person name="Motooka D."/>
            <person name="Nakamura S."/>
        </authorList>
    </citation>
    <scope>NUCLEOTIDE SEQUENCE</scope>
    <source>
        <strain evidence="5">JCM 15653</strain>
    </source>
</reference>
<dbReference type="EMBL" id="CP060016">
    <property type="protein sequence ID" value="UNB98194.1"/>
    <property type="molecule type" value="Genomic_DNA"/>
</dbReference>
<dbReference type="Proteomes" id="UP001162885">
    <property type="component" value="Chromosome"/>
</dbReference>
<proteinExistence type="predicted"/>
<dbReference type="InterPro" id="IPR004143">
    <property type="entry name" value="BPL_LPL_catalytic"/>
</dbReference>
<dbReference type="AlphaFoldDB" id="A0AAX2ZSC0"/>
<dbReference type="PROSITE" id="PS51733">
    <property type="entry name" value="BPL_LPL_CATALYTIC"/>
    <property type="match status" value="1"/>
</dbReference>
<dbReference type="GO" id="GO:0004190">
    <property type="term" value="F:aspartic-type endopeptidase activity"/>
    <property type="evidence" value="ECO:0007669"/>
    <property type="project" value="InterPro"/>
</dbReference>
<dbReference type="InterPro" id="IPR001969">
    <property type="entry name" value="Aspartic_peptidase_AS"/>
</dbReference>
<dbReference type="PANTHER" id="PTHR12835">
    <property type="entry name" value="BIOTIN PROTEIN LIGASE"/>
    <property type="match status" value="1"/>
</dbReference>
<gene>
    <name evidence="6" type="ORF">H5U98_21915</name>
    <name evidence="5" type="ORF">MBOE_56140</name>
</gene>
<evidence type="ECO:0000313" key="7">
    <source>
        <dbReference type="Proteomes" id="UP000466683"/>
    </source>
</evidence>
<accession>A0AAX2ZSC0</accession>
<evidence type="ECO:0000259" key="4">
    <source>
        <dbReference type="PROSITE" id="PS51733"/>
    </source>
</evidence>
<dbReference type="GO" id="GO:0006508">
    <property type="term" value="P:proteolysis"/>
    <property type="evidence" value="ECO:0007669"/>
    <property type="project" value="InterPro"/>
</dbReference>
<dbReference type="RefSeq" id="WP_077743486.1">
    <property type="nucleotide sequence ID" value="NZ_AP022579.1"/>
</dbReference>
<keyword evidence="2" id="KW-0092">Biotin</keyword>
<evidence type="ECO:0000256" key="1">
    <source>
        <dbReference type="ARBA" id="ARBA00022598"/>
    </source>
</evidence>
<dbReference type="InterPro" id="IPR045864">
    <property type="entry name" value="aa-tRNA-synth_II/BPL/LPL"/>
</dbReference>
<dbReference type="GO" id="GO:0004077">
    <property type="term" value="F:biotin--[biotin carboxyl-carrier protein] ligase activity"/>
    <property type="evidence" value="ECO:0007669"/>
    <property type="project" value="UniProtKB-EC"/>
</dbReference>
<dbReference type="Pfam" id="PF02237">
    <property type="entry name" value="BPL_C"/>
    <property type="match status" value="1"/>
</dbReference>
<evidence type="ECO:0000256" key="3">
    <source>
        <dbReference type="ARBA" id="ARBA00024227"/>
    </source>
</evidence>
<dbReference type="CDD" id="cd16442">
    <property type="entry name" value="BPL"/>
    <property type="match status" value="1"/>
</dbReference>
<feature type="domain" description="BPL/LPL catalytic" evidence="4">
    <location>
        <begin position="12"/>
        <end position="201"/>
    </location>
</feature>